<dbReference type="SUPFAM" id="SSF52540">
    <property type="entry name" value="P-loop containing nucleoside triphosphate hydrolases"/>
    <property type="match status" value="1"/>
</dbReference>
<dbReference type="EMBL" id="LGRN01001221">
    <property type="protein sequence ID" value="OJD09678.1"/>
    <property type="molecule type" value="Genomic_DNA"/>
</dbReference>
<dbReference type="InterPro" id="IPR053137">
    <property type="entry name" value="NLR-like"/>
</dbReference>
<reference evidence="2 3" key="1">
    <citation type="submission" date="2015-07" db="EMBL/GenBank/DDBJ databases">
        <title>Emmonsia species relationships and genome sequence.</title>
        <authorList>
            <consortium name="The Broad Institute Genomics Platform"/>
            <person name="Cuomo C.A."/>
            <person name="Munoz J.F."/>
            <person name="Imamovic A."/>
            <person name="Priest M.E."/>
            <person name="Young S."/>
            <person name="Clay O.K."/>
            <person name="McEwen J.G."/>
        </authorList>
    </citation>
    <scope>NUCLEOTIDE SEQUENCE [LARGE SCALE GENOMIC DNA]</scope>
    <source>
        <strain evidence="2 3">UAMH 9510</strain>
    </source>
</reference>
<dbReference type="VEuPathDB" id="FungiDB:AJ78_08982"/>
<proteinExistence type="predicted"/>
<evidence type="ECO:0000313" key="2">
    <source>
        <dbReference type="EMBL" id="OJD09678.1"/>
    </source>
</evidence>
<protein>
    <recommendedName>
        <fullName evidence="1">AAA+ ATPase domain-containing protein</fullName>
    </recommendedName>
</protein>
<dbReference type="InterPro" id="IPR035994">
    <property type="entry name" value="Nucleoside_phosphorylase_sf"/>
</dbReference>
<comment type="caution">
    <text evidence="2">The sequence shown here is derived from an EMBL/GenBank/DDBJ whole genome shotgun (WGS) entry which is preliminary data.</text>
</comment>
<dbReference type="SMART" id="SM00382">
    <property type="entry name" value="AAA"/>
    <property type="match status" value="1"/>
</dbReference>
<dbReference type="GO" id="GO:0003824">
    <property type="term" value="F:catalytic activity"/>
    <property type="evidence" value="ECO:0007669"/>
    <property type="project" value="InterPro"/>
</dbReference>
<dbReference type="Gene3D" id="3.40.50.1580">
    <property type="entry name" value="Nucleoside phosphorylase domain"/>
    <property type="match status" value="1"/>
</dbReference>
<dbReference type="AlphaFoldDB" id="A0A1J9P0C8"/>
<gene>
    <name evidence="2" type="ORF">AJ78_08982</name>
</gene>
<dbReference type="InterPro" id="IPR002182">
    <property type="entry name" value="NB-ARC"/>
</dbReference>
<dbReference type="OrthoDB" id="1658288at2759"/>
<dbReference type="Pfam" id="PF01048">
    <property type="entry name" value="PNP_UDP_1"/>
    <property type="match status" value="1"/>
</dbReference>
<feature type="non-terminal residue" evidence="2">
    <location>
        <position position="766"/>
    </location>
</feature>
<dbReference type="PANTHER" id="PTHR46082:SF6">
    <property type="entry name" value="AAA+ ATPASE DOMAIN-CONTAINING PROTEIN-RELATED"/>
    <property type="match status" value="1"/>
</dbReference>
<evidence type="ECO:0000259" key="1">
    <source>
        <dbReference type="SMART" id="SM00382"/>
    </source>
</evidence>
<dbReference type="SUPFAM" id="SSF53167">
    <property type="entry name" value="Purine and uridine phosphorylases"/>
    <property type="match status" value="1"/>
</dbReference>
<organism evidence="2 3">
    <name type="scientific">Emergomyces pasteurianus Ep9510</name>
    <dbReference type="NCBI Taxonomy" id="1447872"/>
    <lineage>
        <taxon>Eukaryota</taxon>
        <taxon>Fungi</taxon>
        <taxon>Dikarya</taxon>
        <taxon>Ascomycota</taxon>
        <taxon>Pezizomycotina</taxon>
        <taxon>Eurotiomycetes</taxon>
        <taxon>Eurotiomycetidae</taxon>
        <taxon>Onygenales</taxon>
        <taxon>Ajellomycetaceae</taxon>
        <taxon>Emergomyces</taxon>
    </lineage>
</organism>
<dbReference type="InterPro" id="IPR027417">
    <property type="entry name" value="P-loop_NTPase"/>
</dbReference>
<feature type="domain" description="AAA+ ATPase" evidence="1">
    <location>
        <begin position="374"/>
        <end position="515"/>
    </location>
</feature>
<accession>A0A1J9P0C8</accession>
<dbReference type="STRING" id="1447872.A0A1J9P0C8"/>
<dbReference type="InterPro" id="IPR003593">
    <property type="entry name" value="AAA+_ATPase"/>
</dbReference>
<dbReference type="GO" id="GO:0043531">
    <property type="term" value="F:ADP binding"/>
    <property type="evidence" value="ECO:0007669"/>
    <property type="project" value="InterPro"/>
</dbReference>
<dbReference type="InterPro" id="IPR000845">
    <property type="entry name" value="Nucleoside_phosphorylase_d"/>
</dbReference>
<evidence type="ECO:0000313" key="3">
    <source>
        <dbReference type="Proteomes" id="UP000182235"/>
    </source>
</evidence>
<sequence>MRPQSRSDFPIAIICALTVEADAVEELFDETYDRLSKFYGKQDGDDNAYINGRIGKHNVVLSYMPGIGKGSAASVASSLRTSYTKIQLALIVGICGAAPHLSNDQQIFLGDVLISNVIIEYDFGRQYSWGFQRKTDVKDILGRPNREIRSLLKGLEARRARMAVQDQLSEYIQTVQQSDSRWQHSGSDDILFEASYRHKHHDQSTSARCVCFNGDSSDDICQDALEAICTSLGCNENRVIRRRDYSNKKPSSIHIGTIASADTVMKSGEHRDNLVREERVIGFEMEGAGVWDSISCIVIKGVCDYADSYKSKAWQTYAAATGASAAKAFLEYWRPVAREERRCHWMVPFEKNLRFMGREDVIAKIEASITEQNQTTKTALYGLGGIGKTQVALELAYRIRERDSEYSVFWIPCTSYEGVEQAYVSMAQLVGIHEVKPAEAKDRVKAYLSQRVAKWLLIFDNADDIDMWVQGSTDAPVLADFLPRNEQGHILFTTRNRKLAVKLASPHVIHIPEPNIETAVKILEKSLVRNHLLDDYDATTNLLKQLALLPLAIIQAAAYINENNIGISDYAALLQEQEADVTELLSEDFGDEWRYKDIQNPVATTWLISFQQIQQLNQLAADYLLFMACINPRDIPQSLLPRPMSKKKGTDAIGLLKAFSFISEQVGDHSLSLHRLVSLSTRNWMRNRQQFGLHVLRTADRFSEVFPNNDHDNRNMWRELLPHALSLIGEVEFEEKQEIYNSLARRIAQCLYSDGRYTEAEKLFVQ</sequence>
<dbReference type="Proteomes" id="UP000182235">
    <property type="component" value="Unassembled WGS sequence"/>
</dbReference>
<dbReference type="Pfam" id="PF00931">
    <property type="entry name" value="NB-ARC"/>
    <property type="match status" value="1"/>
</dbReference>
<dbReference type="Gene3D" id="3.40.50.300">
    <property type="entry name" value="P-loop containing nucleotide triphosphate hydrolases"/>
    <property type="match status" value="1"/>
</dbReference>
<name>A0A1J9P0C8_9EURO</name>
<dbReference type="GO" id="GO:0009116">
    <property type="term" value="P:nucleoside metabolic process"/>
    <property type="evidence" value="ECO:0007669"/>
    <property type="project" value="InterPro"/>
</dbReference>
<dbReference type="PANTHER" id="PTHR46082">
    <property type="entry name" value="ATP/GTP-BINDING PROTEIN-RELATED"/>
    <property type="match status" value="1"/>
</dbReference>
<keyword evidence="3" id="KW-1185">Reference proteome</keyword>